<evidence type="ECO:0000313" key="2">
    <source>
        <dbReference type="Proteomes" id="UP000799755"/>
    </source>
</evidence>
<protein>
    <submittedName>
        <fullName evidence="1">Uncharacterized protein</fullName>
    </submittedName>
</protein>
<name>A0ACB6QR82_9PLEO</name>
<evidence type="ECO:0000313" key="1">
    <source>
        <dbReference type="EMBL" id="KAF2469395.1"/>
    </source>
</evidence>
<accession>A0ACB6QR82</accession>
<keyword evidence="2" id="KW-1185">Reference proteome</keyword>
<sequence>MSLQGCTKLYSITCYSKQLSSRSVKPARSQRSLAAPSVTPAAQRLDVAARLH</sequence>
<dbReference type="Proteomes" id="UP000799755">
    <property type="component" value="Unassembled WGS sequence"/>
</dbReference>
<gene>
    <name evidence="1" type="ORF">BDR25DRAFT_304498</name>
</gene>
<reference evidence="1" key="1">
    <citation type="journal article" date="2020" name="Stud. Mycol.">
        <title>101 Dothideomycetes genomes: a test case for predicting lifestyles and emergence of pathogens.</title>
        <authorList>
            <person name="Haridas S."/>
            <person name="Albert R."/>
            <person name="Binder M."/>
            <person name="Bloem J."/>
            <person name="Labutti K."/>
            <person name="Salamov A."/>
            <person name="Andreopoulos B."/>
            <person name="Baker S."/>
            <person name="Barry K."/>
            <person name="Bills G."/>
            <person name="Bluhm B."/>
            <person name="Cannon C."/>
            <person name="Castanera R."/>
            <person name="Culley D."/>
            <person name="Daum C."/>
            <person name="Ezra D."/>
            <person name="Gonzalez J."/>
            <person name="Henrissat B."/>
            <person name="Kuo A."/>
            <person name="Liang C."/>
            <person name="Lipzen A."/>
            <person name="Lutzoni F."/>
            <person name="Magnuson J."/>
            <person name="Mondo S."/>
            <person name="Nolan M."/>
            <person name="Ohm R."/>
            <person name="Pangilinan J."/>
            <person name="Park H.-J."/>
            <person name="Ramirez L."/>
            <person name="Alfaro M."/>
            <person name="Sun H."/>
            <person name="Tritt A."/>
            <person name="Yoshinaga Y."/>
            <person name="Zwiers L.-H."/>
            <person name="Turgeon B."/>
            <person name="Goodwin S."/>
            <person name="Spatafora J."/>
            <person name="Crous P."/>
            <person name="Grigoriev I."/>
        </authorList>
    </citation>
    <scope>NUCLEOTIDE SEQUENCE</scope>
    <source>
        <strain evidence="1">ATCC 200398</strain>
    </source>
</reference>
<organism evidence="1 2">
    <name type="scientific">Lindgomyces ingoldianus</name>
    <dbReference type="NCBI Taxonomy" id="673940"/>
    <lineage>
        <taxon>Eukaryota</taxon>
        <taxon>Fungi</taxon>
        <taxon>Dikarya</taxon>
        <taxon>Ascomycota</taxon>
        <taxon>Pezizomycotina</taxon>
        <taxon>Dothideomycetes</taxon>
        <taxon>Pleosporomycetidae</taxon>
        <taxon>Pleosporales</taxon>
        <taxon>Lindgomycetaceae</taxon>
        <taxon>Lindgomyces</taxon>
    </lineage>
</organism>
<comment type="caution">
    <text evidence="1">The sequence shown here is derived from an EMBL/GenBank/DDBJ whole genome shotgun (WGS) entry which is preliminary data.</text>
</comment>
<proteinExistence type="predicted"/>
<dbReference type="EMBL" id="MU003512">
    <property type="protein sequence ID" value="KAF2469395.1"/>
    <property type="molecule type" value="Genomic_DNA"/>
</dbReference>